<reference evidence="1" key="1">
    <citation type="submission" date="2021-02" db="EMBL/GenBank/DDBJ databases">
        <authorList>
            <person name="Nowell W R."/>
        </authorList>
    </citation>
    <scope>NUCLEOTIDE SEQUENCE</scope>
</reference>
<comment type="caution">
    <text evidence="1">The sequence shown here is derived from an EMBL/GenBank/DDBJ whole genome shotgun (WGS) entry which is preliminary data.</text>
</comment>
<dbReference type="AlphaFoldDB" id="A0A815HF23"/>
<evidence type="ECO:0000313" key="1">
    <source>
        <dbReference type="EMBL" id="CAF1351317.1"/>
    </source>
</evidence>
<dbReference type="Proteomes" id="UP000663844">
    <property type="component" value="Unassembled WGS sequence"/>
</dbReference>
<gene>
    <name evidence="1" type="ORF">JYZ213_LOCUS35056</name>
    <name evidence="2" type="ORF">OXD698_LOCUS23983</name>
</gene>
<organism evidence="1 3">
    <name type="scientific">Adineta steineri</name>
    <dbReference type="NCBI Taxonomy" id="433720"/>
    <lineage>
        <taxon>Eukaryota</taxon>
        <taxon>Metazoa</taxon>
        <taxon>Spiralia</taxon>
        <taxon>Gnathifera</taxon>
        <taxon>Rotifera</taxon>
        <taxon>Eurotatoria</taxon>
        <taxon>Bdelloidea</taxon>
        <taxon>Adinetida</taxon>
        <taxon>Adinetidae</taxon>
        <taxon>Adineta</taxon>
    </lineage>
</organism>
<accession>A0A815HF23</accession>
<evidence type="ECO:0008006" key="4">
    <source>
        <dbReference type="Google" id="ProtNLM"/>
    </source>
</evidence>
<dbReference type="SUPFAM" id="SSF48695">
    <property type="entry name" value="Multiheme cytochromes"/>
    <property type="match status" value="1"/>
</dbReference>
<dbReference type="Proteomes" id="UP000663845">
    <property type="component" value="Unassembled WGS sequence"/>
</dbReference>
<proteinExistence type="predicted"/>
<name>A0A815HF23_9BILA</name>
<protein>
    <recommendedName>
        <fullName evidence="4">RBR-type E3 ubiquitin transferase</fullName>
    </recommendedName>
</protein>
<sequence length="330" mass="38757">MINIHFNYHERHYIGQLTQNFNLNDLQQLVSCHFKNPSDYRFIISGKELDLFNSQSFVRCQSLFTNGISILVLRRVRGGGFVEIQILTNIILHDLETALEQIPTTNNEERPCQVCRDNTSCMKLCCNRICKVCFGNYFAHLAFKLRCMTCRQQVPYYRFFVSPDFVRSLESLTEVCELMKYIDCQICHCGSLAVNETLYAQQTCSNCKRTFCFFCNKDWNEGSIRRMNHQYTCHVSCDYEVKLSYELVPLQCNNNVLIPNRRFCPFCYTFGSYDEKCKYHACPTCSRSFCFICLEEEETCKIKYGSNYQHKCTDVKKQTYLDFPKIATRS</sequence>
<evidence type="ECO:0000313" key="3">
    <source>
        <dbReference type="Proteomes" id="UP000663845"/>
    </source>
</evidence>
<dbReference type="SUPFAM" id="SSF57850">
    <property type="entry name" value="RING/U-box"/>
    <property type="match status" value="1"/>
</dbReference>
<dbReference type="EMBL" id="CAJOAZ010002171">
    <property type="protein sequence ID" value="CAF3901744.1"/>
    <property type="molecule type" value="Genomic_DNA"/>
</dbReference>
<evidence type="ECO:0000313" key="2">
    <source>
        <dbReference type="EMBL" id="CAF3901744.1"/>
    </source>
</evidence>
<dbReference type="InterPro" id="IPR036280">
    <property type="entry name" value="Multihaem_cyt_sf"/>
</dbReference>
<dbReference type="EMBL" id="CAJNOG010000754">
    <property type="protein sequence ID" value="CAF1351317.1"/>
    <property type="molecule type" value="Genomic_DNA"/>
</dbReference>